<evidence type="ECO:0000313" key="5">
    <source>
        <dbReference type="EMBL" id="MPM02517.1"/>
    </source>
</evidence>
<dbReference type="InterPro" id="IPR036890">
    <property type="entry name" value="HATPase_C_sf"/>
</dbReference>
<dbReference type="InterPro" id="IPR011006">
    <property type="entry name" value="CheY-like_superfamily"/>
</dbReference>
<sequence>MTSISGQAREGTSQEDQARRITELEEALRRAEESSRNKSAFIANLSHEIRTPLNSIIGVANLFQGTRLDLEQQKFVEMLSTSARDLHRLVEELLDLSLIETGRLTLQSDLFPVRSTCSRTVRPLAVSVQERRLSLELHVDPAVPELLLGDSARLGQILRNMVTNAIAFTPKGTISVRVFSGEEKESAVILHITAGHPGGGAGTEKRRDTDYSNMERKDFSASFQGAGMGLLIARGIAEAMGGKLWTELSGSGDRVIHFRASLGKIPPGETFRKKDGDSGKELPADGAPLPEKISILVVDDNRFNRSLARTILRKMGGPGWDVFLAESGSEALQLMEEKHYDLVFMDVQMPDMDGLECTRLARAKEAVRGLRSVIIAMTAYAMEGDRRMCLDAGMDDYIAKPVEAEVLRSVISRNLA</sequence>
<keyword evidence="1" id="KW-0597">Phosphoprotein</keyword>
<protein>
    <submittedName>
        <fullName evidence="5">Sensory/regulatory protein RpfC</fullName>
        <ecNumber evidence="5">2.7.13.3</ecNumber>
    </submittedName>
</protein>
<dbReference type="EMBL" id="VSSQ01000874">
    <property type="protein sequence ID" value="MPM02517.1"/>
    <property type="molecule type" value="Genomic_DNA"/>
</dbReference>
<dbReference type="SMART" id="SM00448">
    <property type="entry name" value="REC"/>
    <property type="match status" value="1"/>
</dbReference>
<dbReference type="PROSITE" id="PS50110">
    <property type="entry name" value="RESPONSE_REGULATORY"/>
    <property type="match status" value="1"/>
</dbReference>
<dbReference type="SMART" id="SM00387">
    <property type="entry name" value="HATPase_c"/>
    <property type="match status" value="1"/>
</dbReference>
<evidence type="ECO:0000256" key="1">
    <source>
        <dbReference type="ARBA" id="ARBA00022553"/>
    </source>
</evidence>
<evidence type="ECO:0000259" key="3">
    <source>
        <dbReference type="PROSITE" id="PS50109"/>
    </source>
</evidence>
<proteinExistence type="predicted"/>
<dbReference type="InterPro" id="IPR036097">
    <property type="entry name" value="HisK_dim/P_sf"/>
</dbReference>
<organism evidence="5">
    <name type="scientific">bioreactor metagenome</name>
    <dbReference type="NCBI Taxonomy" id="1076179"/>
    <lineage>
        <taxon>unclassified sequences</taxon>
        <taxon>metagenomes</taxon>
        <taxon>ecological metagenomes</taxon>
    </lineage>
</organism>
<feature type="compositionally biased region" description="Basic and acidic residues" evidence="2">
    <location>
        <begin position="270"/>
        <end position="283"/>
    </location>
</feature>
<reference evidence="5" key="1">
    <citation type="submission" date="2019-08" db="EMBL/GenBank/DDBJ databases">
        <authorList>
            <person name="Kucharzyk K."/>
            <person name="Murdoch R.W."/>
            <person name="Higgins S."/>
            <person name="Loffler F."/>
        </authorList>
    </citation>
    <scope>NUCLEOTIDE SEQUENCE</scope>
</reference>
<comment type="caution">
    <text evidence="5">The sequence shown here is derived from an EMBL/GenBank/DDBJ whole genome shotgun (WGS) entry which is preliminary data.</text>
</comment>
<dbReference type="InterPro" id="IPR001789">
    <property type="entry name" value="Sig_transdc_resp-reg_receiver"/>
</dbReference>
<dbReference type="Pfam" id="PF00072">
    <property type="entry name" value="Response_reg"/>
    <property type="match status" value="1"/>
</dbReference>
<dbReference type="InterPro" id="IPR003594">
    <property type="entry name" value="HATPase_dom"/>
</dbReference>
<dbReference type="Gene3D" id="3.40.50.2300">
    <property type="match status" value="1"/>
</dbReference>
<dbReference type="GO" id="GO:0000155">
    <property type="term" value="F:phosphorelay sensor kinase activity"/>
    <property type="evidence" value="ECO:0007669"/>
    <property type="project" value="InterPro"/>
</dbReference>
<evidence type="ECO:0000259" key="4">
    <source>
        <dbReference type="PROSITE" id="PS50110"/>
    </source>
</evidence>
<dbReference type="Gene3D" id="3.30.565.10">
    <property type="entry name" value="Histidine kinase-like ATPase, C-terminal domain"/>
    <property type="match status" value="1"/>
</dbReference>
<dbReference type="PANTHER" id="PTHR45339:SF5">
    <property type="entry name" value="HISTIDINE KINASE"/>
    <property type="match status" value="1"/>
</dbReference>
<keyword evidence="5" id="KW-0808">Transferase</keyword>
<dbReference type="Pfam" id="PF00512">
    <property type="entry name" value="HisKA"/>
    <property type="match status" value="1"/>
</dbReference>
<dbReference type="PANTHER" id="PTHR45339">
    <property type="entry name" value="HYBRID SIGNAL TRANSDUCTION HISTIDINE KINASE J"/>
    <property type="match status" value="1"/>
</dbReference>
<dbReference type="InterPro" id="IPR003661">
    <property type="entry name" value="HisK_dim/P_dom"/>
</dbReference>
<dbReference type="SUPFAM" id="SSF55874">
    <property type="entry name" value="ATPase domain of HSP90 chaperone/DNA topoisomerase II/histidine kinase"/>
    <property type="match status" value="1"/>
</dbReference>
<accession>A0A644WG29</accession>
<dbReference type="CDD" id="cd00082">
    <property type="entry name" value="HisKA"/>
    <property type="match status" value="1"/>
</dbReference>
<gene>
    <name evidence="5" type="primary">rpfC_2</name>
    <name evidence="5" type="ORF">SDC9_48766</name>
</gene>
<dbReference type="SMART" id="SM00388">
    <property type="entry name" value="HisKA"/>
    <property type="match status" value="1"/>
</dbReference>
<name>A0A644WG29_9ZZZZ</name>
<dbReference type="EC" id="2.7.13.3" evidence="5"/>
<feature type="region of interest" description="Disordered" evidence="2">
    <location>
        <begin position="267"/>
        <end position="286"/>
    </location>
</feature>
<feature type="domain" description="Histidine kinase" evidence="3">
    <location>
        <begin position="44"/>
        <end position="244"/>
    </location>
</feature>
<evidence type="ECO:0000256" key="2">
    <source>
        <dbReference type="SAM" id="MobiDB-lite"/>
    </source>
</evidence>
<dbReference type="CDD" id="cd17546">
    <property type="entry name" value="REC_hyHK_CKI1_RcsC-like"/>
    <property type="match status" value="1"/>
</dbReference>
<dbReference type="Pfam" id="PF02518">
    <property type="entry name" value="HATPase_c"/>
    <property type="match status" value="1"/>
</dbReference>
<feature type="domain" description="Response regulatory" evidence="4">
    <location>
        <begin position="294"/>
        <end position="415"/>
    </location>
</feature>
<dbReference type="AlphaFoldDB" id="A0A644WG29"/>
<dbReference type="PROSITE" id="PS50109">
    <property type="entry name" value="HIS_KIN"/>
    <property type="match status" value="1"/>
</dbReference>
<dbReference type="SUPFAM" id="SSF52172">
    <property type="entry name" value="CheY-like"/>
    <property type="match status" value="1"/>
</dbReference>
<dbReference type="InterPro" id="IPR005467">
    <property type="entry name" value="His_kinase_dom"/>
</dbReference>
<dbReference type="Gene3D" id="1.10.287.130">
    <property type="match status" value="1"/>
</dbReference>
<dbReference type="SUPFAM" id="SSF47384">
    <property type="entry name" value="Homodimeric domain of signal transducing histidine kinase"/>
    <property type="match status" value="1"/>
</dbReference>